<dbReference type="PANTHER" id="PTHR21240">
    <property type="entry name" value="2-AMINO-3-CARBOXYLMUCONATE-6-SEMIALDEHYDE DECARBOXYLASE"/>
    <property type="match status" value="1"/>
</dbReference>
<reference evidence="2" key="1">
    <citation type="journal article" date="2015" name="Nature">
        <title>Complex archaea that bridge the gap between prokaryotes and eukaryotes.</title>
        <authorList>
            <person name="Spang A."/>
            <person name="Saw J.H."/>
            <person name="Jorgensen S.L."/>
            <person name="Zaremba-Niedzwiedzka K."/>
            <person name="Martijn J."/>
            <person name="Lind A.E."/>
            <person name="van Eijk R."/>
            <person name="Schleper C."/>
            <person name="Guy L."/>
            <person name="Ettema T.J."/>
        </authorList>
    </citation>
    <scope>NUCLEOTIDE SEQUENCE</scope>
</reference>
<dbReference type="InterPro" id="IPR032466">
    <property type="entry name" value="Metal_Hydrolase"/>
</dbReference>
<dbReference type="PANTHER" id="PTHR21240:SF28">
    <property type="entry name" value="ISO-OROTATE DECARBOXYLASE (EUROFUNG)"/>
    <property type="match status" value="1"/>
</dbReference>
<feature type="non-terminal residue" evidence="2">
    <location>
        <position position="64"/>
    </location>
</feature>
<gene>
    <name evidence="2" type="ORF">LCGC14_2008190</name>
</gene>
<dbReference type="GO" id="GO:0005737">
    <property type="term" value="C:cytoplasm"/>
    <property type="evidence" value="ECO:0007669"/>
    <property type="project" value="TreeGrafter"/>
</dbReference>
<dbReference type="SUPFAM" id="SSF51556">
    <property type="entry name" value="Metallo-dependent hydrolases"/>
    <property type="match status" value="1"/>
</dbReference>
<dbReference type="EMBL" id="LAZR01022957">
    <property type="protein sequence ID" value="KKL80102.1"/>
    <property type="molecule type" value="Genomic_DNA"/>
</dbReference>
<dbReference type="Gene3D" id="3.20.20.140">
    <property type="entry name" value="Metal-dependent hydrolases"/>
    <property type="match status" value="1"/>
</dbReference>
<name>A0A0F9HY65_9ZZZZ</name>
<proteinExistence type="predicted"/>
<keyword evidence="1" id="KW-0456">Lyase</keyword>
<accession>A0A0F9HY65</accession>
<organism evidence="2">
    <name type="scientific">marine sediment metagenome</name>
    <dbReference type="NCBI Taxonomy" id="412755"/>
    <lineage>
        <taxon>unclassified sequences</taxon>
        <taxon>metagenomes</taxon>
        <taxon>ecological metagenomes</taxon>
    </lineage>
</organism>
<comment type="caution">
    <text evidence="2">The sequence shown here is derived from an EMBL/GenBank/DDBJ whole genome shotgun (WGS) entry which is preliminary data.</text>
</comment>
<dbReference type="AlphaFoldDB" id="A0A0F9HY65"/>
<dbReference type="InterPro" id="IPR032465">
    <property type="entry name" value="ACMSD"/>
</dbReference>
<dbReference type="GO" id="GO:0019748">
    <property type="term" value="P:secondary metabolic process"/>
    <property type="evidence" value="ECO:0007669"/>
    <property type="project" value="TreeGrafter"/>
</dbReference>
<evidence type="ECO:0008006" key="3">
    <source>
        <dbReference type="Google" id="ProtNLM"/>
    </source>
</evidence>
<dbReference type="GO" id="GO:0016831">
    <property type="term" value="F:carboxy-lyase activity"/>
    <property type="evidence" value="ECO:0007669"/>
    <property type="project" value="InterPro"/>
</dbReference>
<evidence type="ECO:0000256" key="1">
    <source>
        <dbReference type="ARBA" id="ARBA00023239"/>
    </source>
</evidence>
<sequence>MGNIVFSGMLERIPGLRFCFSHGGGVAPYLFGRWEKGWQVRPECRSDISRAPSEYVRLFYYDTI</sequence>
<evidence type="ECO:0000313" key="2">
    <source>
        <dbReference type="EMBL" id="KKL80102.1"/>
    </source>
</evidence>
<protein>
    <recommendedName>
        <fullName evidence="3">Amidohydrolase-related domain-containing protein</fullName>
    </recommendedName>
</protein>